<dbReference type="Proteomes" id="UP000659654">
    <property type="component" value="Unassembled WGS sequence"/>
</dbReference>
<dbReference type="EMBL" id="CAJFDI010000006">
    <property type="protein sequence ID" value="CAD5233415.1"/>
    <property type="molecule type" value="Genomic_DNA"/>
</dbReference>
<keyword evidence="1" id="KW-0812">Transmembrane</keyword>
<feature type="transmembrane region" description="Helical" evidence="1">
    <location>
        <begin position="244"/>
        <end position="262"/>
    </location>
</feature>
<dbReference type="Gene3D" id="1.20.1070.10">
    <property type="entry name" value="Rhodopsin 7-helix transmembrane proteins"/>
    <property type="match status" value="1"/>
</dbReference>
<evidence type="ECO:0000313" key="3">
    <source>
        <dbReference type="Proteomes" id="UP000659654"/>
    </source>
</evidence>
<dbReference type="PANTHER" id="PTHR23021:SF11">
    <property type="entry name" value="SERPENTINE RECEPTOR, CLASS T"/>
    <property type="match status" value="1"/>
</dbReference>
<keyword evidence="3" id="KW-1185">Reference proteome</keyword>
<protein>
    <submittedName>
        <fullName evidence="2">(pine wood nematode) hypothetical protein</fullName>
    </submittedName>
</protein>
<gene>
    <name evidence="2" type="ORF">BXYJ_LOCUS13506</name>
</gene>
<keyword evidence="1" id="KW-1133">Transmembrane helix</keyword>
<dbReference type="SMR" id="A0A7I8X3Z5"/>
<dbReference type="SUPFAM" id="SSF81321">
    <property type="entry name" value="Family A G protein-coupled receptor-like"/>
    <property type="match status" value="1"/>
</dbReference>
<feature type="transmembrane region" description="Helical" evidence="1">
    <location>
        <begin position="169"/>
        <end position="194"/>
    </location>
</feature>
<feature type="transmembrane region" description="Helical" evidence="1">
    <location>
        <begin position="215"/>
        <end position="238"/>
    </location>
</feature>
<organism evidence="2 3">
    <name type="scientific">Bursaphelenchus xylophilus</name>
    <name type="common">Pinewood nematode worm</name>
    <name type="synonym">Aphelenchoides xylophilus</name>
    <dbReference type="NCBI Taxonomy" id="6326"/>
    <lineage>
        <taxon>Eukaryota</taxon>
        <taxon>Metazoa</taxon>
        <taxon>Ecdysozoa</taxon>
        <taxon>Nematoda</taxon>
        <taxon>Chromadorea</taxon>
        <taxon>Rhabditida</taxon>
        <taxon>Tylenchina</taxon>
        <taxon>Tylenchomorpha</taxon>
        <taxon>Aphelenchoidea</taxon>
        <taxon>Aphelenchoididae</taxon>
        <taxon>Bursaphelenchus</taxon>
    </lineage>
</organism>
<feature type="transmembrane region" description="Helical" evidence="1">
    <location>
        <begin position="6"/>
        <end position="29"/>
    </location>
</feature>
<comment type="caution">
    <text evidence="2">The sequence shown here is derived from an EMBL/GenBank/DDBJ whole genome shotgun (WGS) entry which is preliminary data.</text>
</comment>
<accession>A0A7I8X3Z5</accession>
<name>A0A7I8X3Z5_BURXY</name>
<sequence>MAVNTVAWGVWFLVCVHITTPINILVNYAMYRLPNLKYRSAMRIMLSLSLVELGQLLNSVGAAIRLLIGYEPGPKMTIVFSIINNGFWCITVFNHVLLVVDRLYAVFNVTRVQHDDVGKWRIDPSIIFIWVAGFTQTFIWHLTGAYVFFDSSQMRWNPQTEVVPHPITNMIFAILNCSVCAFGVIGTTVIFGLIYYKRHYGEAKSLPRRLEYRILIQNTFIFACAVTSMFTGEILPFVNETIRTNVLNVILICASPYLYLTLNRDIRRSFIGIFSKQYAESMTNSRRVTDQNLRTITLNTSTNTGRVGPPMVLVKG</sequence>
<keyword evidence="1" id="KW-0472">Membrane</keyword>
<feature type="transmembrane region" description="Helical" evidence="1">
    <location>
        <begin position="126"/>
        <end position="149"/>
    </location>
</feature>
<reference evidence="2" key="1">
    <citation type="submission" date="2020-09" db="EMBL/GenBank/DDBJ databases">
        <authorList>
            <person name="Kikuchi T."/>
        </authorList>
    </citation>
    <scope>NUCLEOTIDE SEQUENCE</scope>
    <source>
        <strain evidence="2">Ka4C1</strain>
    </source>
</reference>
<feature type="transmembrane region" description="Helical" evidence="1">
    <location>
        <begin position="82"/>
        <end position="105"/>
    </location>
</feature>
<proteinExistence type="predicted"/>
<dbReference type="PANTHER" id="PTHR23021">
    <property type="entry name" value="SERPENTINE RECEPTOR, CLASS T"/>
    <property type="match status" value="1"/>
</dbReference>
<evidence type="ECO:0000313" key="2">
    <source>
        <dbReference type="EMBL" id="CAD5233415.1"/>
    </source>
</evidence>
<dbReference type="EMBL" id="CAJFCV020000006">
    <property type="protein sequence ID" value="CAG9128464.1"/>
    <property type="molecule type" value="Genomic_DNA"/>
</dbReference>
<dbReference type="AlphaFoldDB" id="A0A7I8X3Z5"/>
<dbReference type="Proteomes" id="UP000582659">
    <property type="component" value="Unassembled WGS sequence"/>
</dbReference>
<dbReference type="Pfam" id="PF10321">
    <property type="entry name" value="7TM_GPCR_Srt"/>
    <property type="match status" value="1"/>
</dbReference>
<evidence type="ECO:0000256" key="1">
    <source>
        <dbReference type="SAM" id="Phobius"/>
    </source>
</evidence>
<feature type="transmembrane region" description="Helical" evidence="1">
    <location>
        <begin position="50"/>
        <end position="70"/>
    </location>
</feature>
<dbReference type="InterPro" id="IPR019425">
    <property type="entry name" value="7TM_GPCR_serpentine_rcpt_Srt"/>
</dbReference>